<dbReference type="RefSeq" id="WP_039645969.1">
    <property type="nucleotide sequence ID" value="NZ_JXBL01000001.1"/>
</dbReference>
<dbReference type="GO" id="GO:0005198">
    <property type="term" value="F:structural molecule activity"/>
    <property type="evidence" value="ECO:0007669"/>
    <property type="project" value="InterPro"/>
</dbReference>
<name>A0A0C1TQ99_9BACT</name>
<evidence type="ECO:0000313" key="1">
    <source>
        <dbReference type="EMBL" id="KIE42944.1"/>
    </source>
</evidence>
<protein>
    <submittedName>
        <fullName evidence="1">Phage tail protein</fullName>
    </submittedName>
</protein>
<dbReference type="AlphaFoldDB" id="A0A0C1TQ99"/>
<dbReference type="InterPro" id="IPR010667">
    <property type="entry name" value="Phage_T4_Gp19"/>
</dbReference>
<sequence length="144" mass="16341">MALDNRKDPYGAFRFLVELEGLVVGGFAEVSGLQAETEVEEYREGGVNEHPHKLRKITRYPNLVLRRGITDCRVLWEWYRDVIAGTVSRRNGAVILMDREGNPAWRMEFSGAFPVKWEGPELKADGNTTAIEKVELVHNGLKVE</sequence>
<keyword evidence="2" id="KW-1185">Reference proteome</keyword>
<dbReference type="NCBIfam" id="TIGR02241">
    <property type="entry name" value="conserved hypothetical phage tail region protein"/>
    <property type="match status" value="1"/>
</dbReference>
<dbReference type="Pfam" id="PF06841">
    <property type="entry name" value="Phage_T4_gp19"/>
    <property type="match status" value="1"/>
</dbReference>
<proteinExistence type="predicted"/>
<organism evidence="1 2">
    <name type="scientific">Geobacter soli</name>
    <dbReference type="NCBI Taxonomy" id="1510391"/>
    <lineage>
        <taxon>Bacteria</taxon>
        <taxon>Pseudomonadati</taxon>
        <taxon>Thermodesulfobacteriota</taxon>
        <taxon>Desulfuromonadia</taxon>
        <taxon>Geobacterales</taxon>
        <taxon>Geobacteraceae</taxon>
        <taxon>Geobacter</taxon>
    </lineage>
</organism>
<dbReference type="PANTHER" id="PTHR38009:SF1">
    <property type="entry name" value="CONSERVED HYPOTHETICAL PHAGE TAIL PROTEIN"/>
    <property type="match status" value="1"/>
</dbReference>
<evidence type="ECO:0000313" key="2">
    <source>
        <dbReference type="Proteomes" id="UP000031433"/>
    </source>
</evidence>
<comment type="caution">
    <text evidence="1">The sequence shown here is derived from an EMBL/GenBank/DDBJ whole genome shotgun (WGS) entry which is preliminary data.</text>
</comment>
<dbReference type="Proteomes" id="UP000031433">
    <property type="component" value="Unassembled WGS sequence"/>
</dbReference>
<gene>
    <name evidence="1" type="ORF">SE37_10015</name>
</gene>
<dbReference type="EMBL" id="JXBL01000001">
    <property type="protein sequence ID" value="KIE42944.1"/>
    <property type="molecule type" value="Genomic_DNA"/>
</dbReference>
<dbReference type="PANTHER" id="PTHR38009">
    <property type="entry name" value="CONSERVED HYPOTHETICAL PHAGE TAIL PROTEIN"/>
    <property type="match status" value="1"/>
</dbReference>
<reference evidence="1 2" key="1">
    <citation type="submission" date="2015-01" db="EMBL/GenBank/DDBJ databases">
        <title>Genome sequence of the anaerobic bacterium Geobacter soli GSS01, a dissimilatory Fe(III) reducer from soil.</title>
        <authorList>
            <person name="Yang G."/>
            <person name="Zhou S."/>
        </authorList>
    </citation>
    <scope>NUCLEOTIDE SEQUENCE [LARGE SCALE GENOMIC DNA]</scope>
    <source>
        <strain evidence="1 2">GSS01</strain>
    </source>
</reference>
<dbReference type="InterPro" id="IPR011747">
    <property type="entry name" value="CHP02241"/>
</dbReference>
<accession>A0A0C1TQ99</accession>